<comment type="caution">
    <text evidence="8">Lacks conserved residue(s) required for the propagation of feature annotation.</text>
</comment>
<evidence type="ECO:0000256" key="7">
    <source>
        <dbReference type="ARBA" id="ARBA00023203"/>
    </source>
</evidence>
<accession>A0ABM1E1S6</accession>
<dbReference type="GeneID" id="106808095"/>
<gene>
    <name evidence="11" type="primary">LOC106808095</name>
</gene>
<sequence length="239" mass="26841">MRDLSEIIEQEELHMVKLLLEDMRLQGIEWTFIDFGLDLQACIDMIEKPMGVFAILEEESMFPKATDMTFLDKMQVNHLGKSKSFSKPRPPKAGQQEAHFGIFHYAGVVNYNVDHWLEKNKDPINDTVAVTFAKSHGNLLLAHLFADKLVSDEDTGGKGKRKKGSAFQTVSALYREQLNKLMGALHATAPHFVRCIIPNENKEGGVLDAALVMNQLTCNGVLEGIALFQLTRFLNHLAM</sequence>
<evidence type="ECO:0000256" key="4">
    <source>
        <dbReference type="ARBA" id="ARBA00023054"/>
    </source>
</evidence>
<proteinExistence type="inferred from homology"/>
<evidence type="ECO:0000256" key="2">
    <source>
        <dbReference type="ARBA" id="ARBA00022741"/>
    </source>
</evidence>
<dbReference type="SUPFAM" id="SSF52540">
    <property type="entry name" value="P-loop containing nucleoside triphosphate hydrolases"/>
    <property type="match status" value="1"/>
</dbReference>
<keyword evidence="6" id="KW-0505">Motor protein</keyword>
<evidence type="ECO:0000256" key="3">
    <source>
        <dbReference type="ARBA" id="ARBA00022840"/>
    </source>
</evidence>
<dbReference type="PANTHER" id="PTHR13140:SF857">
    <property type="entry name" value="MYOSIN-11"/>
    <property type="match status" value="1"/>
</dbReference>
<dbReference type="SMART" id="SM00242">
    <property type="entry name" value="MYSc"/>
    <property type="match status" value="1"/>
</dbReference>
<name>A0ABM1E1S6_PRICU</name>
<evidence type="ECO:0000259" key="9">
    <source>
        <dbReference type="PROSITE" id="PS51456"/>
    </source>
</evidence>
<dbReference type="RefSeq" id="XP_014666147.1">
    <property type="nucleotide sequence ID" value="XM_014810661.1"/>
</dbReference>
<keyword evidence="2" id="KW-0547">Nucleotide-binding</keyword>
<evidence type="ECO:0000313" key="11">
    <source>
        <dbReference type="RefSeq" id="XP_014666147.1"/>
    </source>
</evidence>
<protein>
    <submittedName>
        <fullName evidence="11">Myosin-7-like</fullName>
    </submittedName>
</protein>
<keyword evidence="10" id="KW-1185">Reference proteome</keyword>
<keyword evidence="7 8" id="KW-0009">Actin-binding</keyword>
<dbReference type="Gene3D" id="1.20.58.530">
    <property type="match status" value="1"/>
</dbReference>
<dbReference type="Proteomes" id="UP000695022">
    <property type="component" value="Unplaced"/>
</dbReference>
<evidence type="ECO:0000256" key="5">
    <source>
        <dbReference type="ARBA" id="ARBA00023123"/>
    </source>
</evidence>
<dbReference type="InterPro" id="IPR036961">
    <property type="entry name" value="Kinesin_motor_dom_sf"/>
</dbReference>
<evidence type="ECO:0000256" key="8">
    <source>
        <dbReference type="PROSITE-ProRule" id="PRU00782"/>
    </source>
</evidence>
<dbReference type="PANTHER" id="PTHR13140">
    <property type="entry name" value="MYOSIN"/>
    <property type="match status" value="1"/>
</dbReference>
<dbReference type="Pfam" id="PF00063">
    <property type="entry name" value="Myosin_head"/>
    <property type="match status" value="1"/>
</dbReference>
<reference evidence="11" key="1">
    <citation type="submission" date="2025-08" db="UniProtKB">
        <authorList>
            <consortium name="RefSeq"/>
        </authorList>
    </citation>
    <scope>IDENTIFICATION</scope>
</reference>
<feature type="domain" description="Myosin motor" evidence="9">
    <location>
        <begin position="1"/>
        <end position="239"/>
    </location>
</feature>
<dbReference type="PROSITE" id="PS51456">
    <property type="entry name" value="MYOSIN_MOTOR"/>
    <property type="match status" value="1"/>
</dbReference>
<comment type="similarity">
    <text evidence="1 8">Belongs to the TRAFAC class myosin-kinesin ATPase superfamily. Myosin family.</text>
</comment>
<dbReference type="Gene3D" id="1.20.120.720">
    <property type="entry name" value="Myosin VI head, motor domain, U50 subdomain"/>
    <property type="match status" value="1"/>
</dbReference>
<evidence type="ECO:0000256" key="6">
    <source>
        <dbReference type="ARBA" id="ARBA00023175"/>
    </source>
</evidence>
<dbReference type="InterPro" id="IPR001609">
    <property type="entry name" value="Myosin_head_motor_dom-like"/>
</dbReference>
<keyword evidence="4" id="KW-0175">Coiled coil</keyword>
<evidence type="ECO:0000256" key="1">
    <source>
        <dbReference type="ARBA" id="ARBA00008314"/>
    </source>
</evidence>
<dbReference type="InterPro" id="IPR027417">
    <property type="entry name" value="P-loop_NTPase"/>
</dbReference>
<organism evidence="10 11">
    <name type="scientific">Priapulus caudatus</name>
    <name type="common">Priapulid worm</name>
    <dbReference type="NCBI Taxonomy" id="37621"/>
    <lineage>
        <taxon>Eukaryota</taxon>
        <taxon>Metazoa</taxon>
        <taxon>Ecdysozoa</taxon>
        <taxon>Scalidophora</taxon>
        <taxon>Priapulida</taxon>
        <taxon>Priapulimorpha</taxon>
        <taxon>Priapulimorphida</taxon>
        <taxon>Priapulidae</taxon>
        <taxon>Priapulus</taxon>
    </lineage>
</organism>
<keyword evidence="3" id="KW-0067">ATP-binding</keyword>
<keyword evidence="5 8" id="KW-0518">Myosin</keyword>
<feature type="region of interest" description="Actin-binding" evidence="8">
    <location>
        <begin position="178"/>
        <end position="200"/>
    </location>
</feature>
<dbReference type="Gene3D" id="3.40.850.10">
    <property type="entry name" value="Kinesin motor domain"/>
    <property type="match status" value="1"/>
</dbReference>
<evidence type="ECO:0000313" key="10">
    <source>
        <dbReference type="Proteomes" id="UP000695022"/>
    </source>
</evidence>